<dbReference type="RefSeq" id="WP_235226307.1">
    <property type="nucleotide sequence ID" value="NZ_JAKGAQ010000003.1"/>
</dbReference>
<keyword evidence="1" id="KW-1133">Transmembrane helix</keyword>
<feature type="transmembrane region" description="Helical" evidence="1">
    <location>
        <begin position="103"/>
        <end position="121"/>
    </location>
</feature>
<evidence type="ECO:0000256" key="1">
    <source>
        <dbReference type="SAM" id="Phobius"/>
    </source>
</evidence>
<feature type="transmembrane region" description="Helical" evidence="1">
    <location>
        <begin position="136"/>
        <end position="154"/>
    </location>
</feature>
<keyword evidence="3" id="KW-1185">Reference proteome</keyword>
<feature type="transmembrane region" description="Helical" evidence="1">
    <location>
        <begin position="73"/>
        <end position="91"/>
    </location>
</feature>
<dbReference type="Pfam" id="PF10067">
    <property type="entry name" value="DUF2306"/>
    <property type="match status" value="1"/>
</dbReference>
<organism evidence="2 3">
    <name type="scientific">Octadecabacter dasysiphoniae</name>
    <dbReference type="NCBI Taxonomy" id="2909341"/>
    <lineage>
        <taxon>Bacteria</taxon>
        <taxon>Pseudomonadati</taxon>
        <taxon>Pseudomonadota</taxon>
        <taxon>Alphaproteobacteria</taxon>
        <taxon>Rhodobacterales</taxon>
        <taxon>Roseobacteraceae</taxon>
        <taxon>Octadecabacter</taxon>
    </lineage>
</organism>
<reference evidence="2 3" key="1">
    <citation type="submission" date="2022-01" db="EMBL/GenBank/DDBJ databases">
        <title>Octadecabacter sp. nov., isolated from a marine alga.</title>
        <authorList>
            <person name="Jin M.S."/>
            <person name="Kim H.M."/>
            <person name="Han D.M."/>
            <person name="Jung J.J."/>
            <person name="Jeon C.O."/>
        </authorList>
    </citation>
    <scope>NUCLEOTIDE SEQUENCE [LARGE SCALE GENOMIC DNA]</scope>
    <source>
        <strain evidence="2 3">G9-8</strain>
    </source>
</reference>
<sequence length="168" mass="18605">MSFEPFLTAPLHIQIHVAAAVISVALGPLPLYRQRRDRLHKISGYIWVIAMFTVALTAFMIHSFAVLGPFSPLHGFALLTFWSLWRGVTLARRGHIHAHQATFRSLYWFGLMIAGLANFMPDRRTNEAVFAGQDHLGWWVIGAGAMVLILVARAGRAKDDGVRAASAS</sequence>
<evidence type="ECO:0000313" key="3">
    <source>
        <dbReference type="Proteomes" id="UP001200557"/>
    </source>
</evidence>
<dbReference type="InterPro" id="IPR018750">
    <property type="entry name" value="DUF2306_membrane"/>
</dbReference>
<accession>A0ABS9CXV8</accession>
<keyword evidence="1" id="KW-0472">Membrane</keyword>
<name>A0ABS9CXV8_9RHOB</name>
<dbReference type="Proteomes" id="UP001200557">
    <property type="component" value="Unassembled WGS sequence"/>
</dbReference>
<comment type="caution">
    <text evidence="2">The sequence shown here is derived from an EMBL/GenBank/DDBJ whole genome shotgun (WGS) entry which is preliminary data.</text>
</comment>
<feature type="transmembrane region" description="Helical" evidence="1">
    <location>
        <begin position="12"/>
        <end position="32"/>
    </location>
</feature>
<gene>
    <name evidence="2" type="ORF">L0664_12940</name>
</gene>
<dbReference type="EMBL" id="JAKGAQ010000003">
    <property type="protein sequence ID" value="MCF2871978.1"/>
    <property type="molecule type" value="Genomic_DNA"/>
</dbReference>
<keyword evidence="1" id="KW-0812">Transmembrane</keyword>
<protein>
    <submittedName>
        <fullName evidence="2">DUF2306 domain-containing protein</fullName>
    </submittedName>
</protein>
<proteinExistence type="predicted"/>
<feature type="transmembrane region" description="Helical" evidence="1">
    <location>
        <begin position="44"/>
        <end position="67"/>
    </location>
</feature>
<evidence type="ECO:0000313" key="2">
    <source>
        <dbReference type="EMBL" id="MCF2871978.1"/>
    </source>
</evidence>